<proteinExistence type="predicted"/>
<evidence type="ECO:0000313" key="2">
    <source>
        <dbReference type="Proteomes" id="UP000663193"/>
    </source>
</evidence>
<dbReference type="Proteomes" id="UP000663193">
    <property type="component" value="Chromosome 5"/>
</dbReference>
<name>A0A7U2EX54_PHANO</name>
<dbReference type="EMBL" id="CP069027">
    <property type="protein sequence ID" value="QRC94751.1"/>
    <property type="molecule type" value="Genomic_DNA"/>
</dbReference>
<organism evidence="1 2">
    <name type="scientific">Phaeosphaeria nodorum (strain SN15 / ATCC MYA-4574 / FGSC 10173)</name>
    <name type="common">Glume blotch fungus</name>
    <name type="synonym">Parastagonospora nodorum</name>
    <dbReference type="NCBI Taxonomy" id="321614"/>
    <lineage>
        <taxon>Eukaryota</taxon>
        <taxon>Fungi</taxon>
        <taxon>Dikarya</taxon>
        <taxon>Ascomycota</taxon>
        <taxon>Pezizomycotina</taxon>
        <taxon>Dothideomycetes</taxon>
        <taxon>Pleosporomycetidae</taxon>
        <taxon>Pleosporales</taxon>
        <taxon>Pleosporineae</taxon>
        <taxon>Phaeosphaeriaceae</taxon>
        <taxon>Parastagonospora</taxon>
    </lineage>
</organism>
<dbReference type="VEuPathDB" id="FungiDB:JI435_406300"/>
<gene>
    <name evidence="1" type="ORF">JI435_406300</name>
</gene>
<sequence length="51" mass="5637">MERELKGKEQEQCNGDGVWLMYLVTEAAAIIVCPHSPWNEDNSGGAASKSW</sequence>
<protein>
    <submittedName>
        <fullName evidence="1">Uncharacterized protein</fullName>
    </submittedName>
</protein>
<evidence type="ECO:0000313" key="1">
    <source>
        <dbReference type="EMBL" id="QRC94751.1"/>
    </source>
</evidence>
<keyword evidence="2" id="KW-1185">Reference proteome</keyword>
<reference evidence="2" key="1">
    <citation type="journal article" date="2021" name="BMC Genomics">
        <title>Chromosome-level genome assembly and manually-curated proteome of model necrotroph Parastagonospora nodorum Sn15 reveals a genome-wide trove of candidate effector homologs, and redundancy of virulence-related functions within an accessory chromosome.</title>
        <authorList>
            <person name="Bertazzoni S."/>
            <person name="Jones D.A.B."/>
            <person name="Phan H.T."/>
            <person name="Tan K.-C."/>
            <person name="Hane J.K."/>
        </authorList>
    </citation>
    <scope>NUCLEOTIDE SEQUENCE [LARGE SCALE GENOMIC DNA]</scope>
    <source>
        <strain evidence="2">SN15 / ATCC MYA-4574 / FGSC 10173)</strain>
    </source>
</reference>
<accession>A0A7U2EX54</accession>
<dbReference type="AlphaFoldDB" id="A0A7U2EX54"/>